<evidence type="ECO:0000313" key="2">
    <source>
        <dbReference type="Proteomes" id="UP000294564"/>
    </source>
</evidence>
<name>A0A4R2P221_9FLAO</name>
<proteinExistence type="predicted"/>
<evidence type="ECO:0000313" key="1">
    <source>
        <dbReference type="EMBL" id="TCP28652.1"/>
    </source>
</evidence>
<organism evidence="1 2">
    <name type="scientific">Tenacibaculum skagerrakense</name>
    <dbReference type="NCBI Taxonomy" id="186571"/>
    <lineage>
        <taxon>Bacteria</taxon>
        <taxon>Pseudomonadati</taxon>
        <taxon>Bacteroidota</taxon>
        <taxon>Flavobacteriia</taxon>
        <taxon>Flavobacteriales</taxon>
        <taxon>Flavobacteriaceae</taxon>
        <taxon>Tenacibaculum</taxon>
    </lineage>
</organism>
<protein>
    <submittedName>
        <fullName evidence="1">Uncharacterized protein DUF4846</fullName>
    </submittedName>
</protein>
<dbReference type="RefSeq" id="WP_132793199.1">
    <property type="nucleotide sequence ID" value="NZ_SLXM01000001.1"/>
</dbReference>
<dbReference type="AlphaFoldDB" id="A0A4R2P221"/>
<keyword evidence="2" id="KW-1185">Reference proteome</keyword>
<reference evidence="1 2" key="1">
    <citation type="submission" date="2019-03" db="EMBL/GenBank/DDBJ databases">
        <title>Genomic Encyclopedia of Type Strains, Phase IV (KMG-IV): sequencing the most valuable type-strain genomes for metagenomic binning, comparative biology and taxonomic classification.</title>
        <authorList>
            <person name="Goeker M."/>
        </authorList>
    </citation>
    <scope>NUCLEOTIDE SEQUENCE [LARGE SCALE GENOMIC DNA]</scope>
    <source>
        <strain evidence="1 2">DSM 14836</strain>
    </source>
</reference>
<dbReference type="Proteomes" id="UP000294564">
    <property type="component" value="Unassembled WGS sequence"/>
</dbReference>
<dbReference type="Pfam" id="PF16138">
    <property type="entry name" value="DUF4846"/>
    <property type="match status" value="1"/>
</dbReference>
<sequence>MRKSIILIASILSVFFLIRTNSKGKQITNHLKGIVKNTISKPSYINESGDSISTRVRVPEGFKRVTYPQGSFEEYLRNYKLKKYGTPIINFDGSEYFAQHWHDAILEIPVPKNGLQQCADALMRIRAEYLWNKNLQHKIGFKFTSGHYCSWKQYAEGYRPKINGSKVKFLKTTNANYSKSNFYNYLNLIFTYAGTASLHAELPKVKIKDLKIGDMLIQPGFPGHIEIIADEIMNDKGEKMYLLVQGNTPAQNVCLLKNFEDIDISPWYRFAENEPVYTPSYYFDKPVFIRFK</sequence>
<dbReference type="OrthoDB" id="5511471at2"/>
<dbReference type="InterPro" id="IPR032315">
    <property type="entry name" value="DUF4846"/>
</dbReference>
<accession>A0A4R2P221</accession>
<dbReference type="EMBL" id="SLXM01000001">
    <property type="protein sequence ID" value="TCP28652.1"/>
    <property type="molecule type" value="Genomic_DNA"/>
</dbReference>
<comment type="caution">
    <text evidence="1">The sequence shown here is derived from an EMBL/GenBank/DDBJ whole genome shotgun (WGS) entry which is preliminary data.</text>
</comment>
<gene>
    <name evidence="1" type="ORF">EV195_101832</name>
</gene>